<feature type="transmembrane region" description="Helical" evidence="6">
    <location>
        <begin position="68"/>
        <end position="89"/>
    </location>
</feature>
<sequence length="138" mass="15077">MYHLLPGLTDVHIVFNLFRFITFRAAGALVTSLVLAFVLGPVIIKALSRFRVGQVVRSEGPATHLPKAGTPTMGGVLIVLSTGLSTLLWAELTNWYTILALLTLFAMAAIGFMDDYLKVVQGRTAGLIARYKMLGQWI</sequence>
<keyword evidence="3 6" id="KW-0812">Transmembrane</keyword>
<dbReference type="GO" id="GO:0008963">
    <property type="term" value="F:phospho-N-acetylmuramoyl-pentapeptide-transferase activity"/>
    <property type="evidence" value="ECO:0007669"/>
    <property type="project" value="TreeGrafter"/>
</dbReference>
<dbReference type="PANTHER" id="PTHR22926:SF5">
    <property type="entry name" value="PHOSPHO-N-ACETYLMURAMOYL-PENTAPEPTIDE-TRANSFERASE HOMOLOG"/>
    <property type="match status" value="1"/>
</dbReference>
<dbReference type="GO" id="GO:0044038">
    <property type="term" value="P:cell wall macromolecule biosynthetic process"/>
    <property type="evidence" value="ECO:0007669"/>
    <property type="project" value="TreeGrafter"/>
</dbReference>
<dbReference type="InterPro" id="IPR000715">
    <property type="entry name" value="Glycosyl_transferase_4"/>
</dbReference>
<feature type="transmembrane region" description="Helical" evidence="6">
    <location>
        <begin position="20"/>
        <end position="47"/>
    </location>
</feature>
<dbReference type="GO" id="GO:0005886">
    <property type="term" value="C:plasma membrane"/>
    <property type="evidence" value="ECO:0007669"/>
    <property type="project" value="TreeGrafter"/>
</dbReference>
<reference evidence="7" key="1">
    <citation type="submission" date="2018-05" db="EMBL/GenBank/DDBJ databases">
        <authorList>
            <person name="Lanie J.A."/>
            <person name="Ng W.-L."/>
            <person name="Kazmierczak K.M."/>
            <person name="Andrzejewski T.M."/>
            <person name="Davidsen T.M."/>
            <person name="Wayne K.J."/>
            <person name="Tettelin H."/>
            <person name="Glass J.I."/>
            <person name="Rusch D."/>
            <person name="Podicherti R."/>
            <person name="Tsui H.-C.T."/>
            <person name="Winkler M.E."/>
        </authorList>
    </citation>
    <scope>NUCLEOTIDE SEQUENCE</scope>
</reference>
<accession>A0A382LJZ1</accession>
<evidence type="ECO:0000256" key="6">
    <source>
        <dbReference type="SAM" id="Phobius"/>
    </source>
</evidence>
<dbReference type="PROSITE" id="PS01347">
    <property type="entry name" value="MRAY_1"/>
    <property type="match status" value="1"/>
</dbReference>
<gene>
    <name evidence="7" type="ORF">METZ01_LOCUS289804</name>
</gene>
<keyword evidence="5 6" id="KW-0472">Membrane</keyword>
<dbReference type="AlphaFoldDB" id="A0A382LJZ1"/>
<dbReference type="InterPro" id="IPR018480">
    <property type="entry name" value="PNAcMuramoyl-5peptid_Trfase_CS"/>
</dbReference>
<dbReference type="PANTHER" id="PTHR22926">
    <property type="entry name" value="PHOSPHO-N-ACETYLMURAMOYL-PENTAPEPTIDE-TRANSFERASE"/>
    <property type="match status" value="1"/>
</dbReference>
<evidence type="ECO:0000256" key="1">
    <source>
        <dbReference type="ARBA" id="ARBA00004141"/>
    </source>
</evidence>
<name>A0A382LJZ1_9ZZZZ</name>
<evidence type="ECO:0000256" key="4">
    <source>
        <dbReference type="ARBA" id="ARBA00022989"/>
    </source>
</evidence>
<evidence type="ECO:0000256" key="5">
    <source>
        <dbReference type="ARBA" id="ARBA00023136"/>
    </source>
</evidence>
<evidence type="ECO:0008006" key="8">
    <source>
        <dbReference type="Google" id="ProtNLM"/>
    </source>
</evidence>
<dbReference type="EMBL" id="UINC01087517">
    <property type="protein sequence ID" value="SVC36950.1"/>
    <property type="molecule type" value="Genomic_DNA"/>
</dbReference>
<feature type="non-terminal residue" evidence="7">
    <location>
        <position position="138"/>
    </location>
</feature>
<evidence type="ECO:0000256" key="2">
    <source>
        <dbReference type="ARBA" id="ARBA00022679"/>
    </source>
</evidence>
<keyword evidence="4 6" id="KW-1133">Transmembrane helix</keyword>
<keyword evidence="2" id="KW-0808">Transferase</keyword>
<evidence type="ECO:0000256" key="3">
    <source>
        <dbReference type="ARBA" id="ARBA00022692"/>
    </source>
</evidence>
<evidence type="ECO:0000313" key="7">
    <source>
        <dbReference type="EMBL" id="SVC36950.1"/>
    </source>
</evidence>
<feature type="transmembrane region" description="Helical" evidence="6">
    <location>
        <begin position="95"/>
        <end position="113"/>
    </location>
</feature>
<proteinExistence type="predicted"/>
<organism evidence="7">
    <name type="scientific">marine metagenome</name>
    <dbReference type="NCBI Taxonomy" id="408172"/>
    <lineage>
        <taxon>unclassified sequences</taxon>
        <taxon>metagenomes</taxon>
        <taxon>ecological metagenomes</taxon>
    </lineage>
</organism>
<dbReference type="Pfam" id="PF10555">
    <property type="entry name" value="MraY_sig1"/>
    <property type="match status" value="1"/>
</dbReference>
<dbReference type="GO" id="GO:0071555">
    <property type="term" value="P:cell wall organization"/>
    <property type="evidence" value="ECO:0007669"/>
    <property type="project" value="TreeGrafter"/>
</dbReference>
<comment type="subcellular location">
    <subcellularLocation>
        <location evidence="1">Membrane</location>
        <topology evidence="1">Multi-pass membrane protein</topology>
    </subcellularLocation>
</comment>
<protein>
    <recommendedName>
        <fullName evidence="8">Phospho-N-acetylmuramoyl-pentapeptide-transferase</fullName>
    </recommendedName>
</protein>